<evidence type="ECO:0000256" key="2">
    <source>
        <dbReference type="SAM" id="MobiDB-lite"/>
    </source>
</evidence>
<name>A0ABR1M1A2_9PEZI</name>
<dbReference type="EMBL" id="JBBPEH010000003">
    <property type="protein sequence ID" value="KAK7541238.1"/>
    <property type="molecule type" value="Genomic_DNA"/>
</dbReference>
<feature type="compositionally biased region" description="Low complexity" evidence="2">
    <location>
        <begin position="417"/>
        <end position="429"/>
    </location>
</feature>
<keyword evidence="1" id="KW-0175">Coiled coil</keyword>
<feature type="region of interest" description="Disordered" evidence="2">
    <location>
        <begin position="68"/>
        <end position="98"/>
    </location>
</feature>
<feature type="coiled-coil region" evidence="1">
    <location>
        <begin position="342"/>
        <end position="369"/>
    </location>
</feature>
<sequence length="528" mass="61875">MASFHYGRPEPPVFKQNGFELRDQTFTVSGYERFDSQRLREVLYPQPQLTQSTGQESVFRRATEALRHRLPPINPGRRDTHPTRGVNSSGQSTREKGSLRLSLDADWSHQQCEQISDSAIEVQQKMKRDDEPQRQEWANEFRVWDESNKAKCNTPQKRAEYDFEWFLSHHYFTDGREPDRTKTPDVLVLQGFDHKRDLIARTIPGLHTALCRSRDEFTETPDLCIGWDEASVVRKVQDTNNEVEEERQRKEDRELKKRDEHWQKDIEPHRRYLHRRHTMNTPPLQSFELRHCVGSYLVRCDEIAKKEWWCSPRMLHLDISLGPDGILIGTFDFNLIEGTMLLGFSEEKLDELVARIEGKERRRREREAKRNRYRCHKHEDCWEDYPSDLDDDDEEEEEEEEEDELNACAAGTKRAAPDTTTTPSSSPASKRQRTTPSNAIHLPRRIFYRMHGREAGDEMIKRRPEYFSSPCAGLLHFADDACTAFSGMLDDNEFVGENVRFVGCKVPDVPQWSADPWSTFSGRHSWLF</sequence>
<dbReference type="Proteomes" id="UP001360953">
    <property type="component" value="Unassembled WGS sequence"/>
</dbReference>
<dbReference type="RefSeq" id="XP_066658169.1">
    <property type="nucleotide sequence ID" value="XM_066794969.1"/>
</dbReference>
<gene>
    <name evidence="3" type="ORF">J3D65DRAFT_272101</name>
</gene>
<accession>A0ABR1M1A2</accession>
<evidence type="ECO:0000256" key="1">
    <source>
        <dbReference type="SAM" id="Coils"/>
    </source>
</evidence>
<protein>
    <submittedName>
        <fullName evidence="3">Uncharacterized protein</fullName>
    </submittedName>
</protein>
<feature type="compositionally biased region" description="Acidic residues" evidence="2">
    <location>
        <begin position="386"/>
        <end position="405"/>
    </location>
</feature>
<evidence type="ECO:0000313" key="3">
    <source>
        <dbReference type="EMBL" id="KAK7541238.1"/>
    </source>
</evidence>
<comment type="caution">
    <text evidence="3">The sequence shown here is derived from an EMBL/GenBank/DDBJ whole genome shotgun (WGS) entry which is preliminary data.</text>
</comment>
<feature type="coiled-coil region" evidence="1">
    <location>
        <begin position="233"/>
        <end position="260"/>
    </location>
</feature>
<reference evidence="3 4" key="1">
    <citation type="submission" date="2024-04" db="EMBL/GenBank/DDBJ databases">
        <title>Phyllosticta paracitricarpa is synonymous to the EU quarantine fungus P. citricarpa based on phylogenomic analyses.</title>
        <authorList>
            <consortium name="Lawrence Berkeley National Laboratory"/>
            <person name="Van ingen-buijs V.A."/>
            <person name="Van westerhoven A.C."/>
            <person name="Haridas S."/>
            <person name="Skiadas P."/>
            <person name="Martin F."/>
            <person name="Groenewald J.Z."/>
            <person name="Crous P.W."/>
            <person name="Seidl M.F."/>
        </authorList>
    </citation>
    <scope>NUCLEOTIDE SEQUENCE [LARGE SCALE GENOMIC DNA]</scope>
    <source>
        <strain evidence="3 4">CPC 17464</strain>
    </source>
</reference>
<evidence type="ECO:0000313" key="4">
    <source>
        <dbReference type="Proteomes" id="UP001360953"/>
    </source>
</evidence>
<organism evidence="3 4">
    <name type="scientific">Phyllosticta citribraziliensis</name>
    <dbReference type="NCBI Taxonomy" id="989973"/>
    <lineage>
        <taxon>Eukaryota</taxon>
        <taxon>Fungi</taxon>
        <taxon>Dikarya</taxon>
        <taxon>Ascomycota</taxon>
        <taxon>Pezizomycotina</taxon>
        <taxon>Dothideomycetes</taxon>
        <taxon>Dothideomycetes incertae sedis</taxon>
        <taxon>Botryosphaeriales</taxon>
        <taxon>Phyllostictaceae</taxon>
        <taxon>Phyllosticta</taxon>
    </lineage>
</organism>
<dbReference type="GeneID" id="92027875"/>
<keyword evidence="4" id="KW-1185">Reference proteome</keyword>
<feature type="region of interest" description="Disordered" evidence="2">
    <location>
        <begin position="386"/>
        <end position="436"/>
    </location>
</feature>
<proteinExistence type="predicted"/>